<dbReference type="FunFam" id="3.90.740.10:FF:000001">
    <property type="entry name" value="Leucine--tRNA ligase, cytoplasmic"/>
    <property type="match status" value="1"/>
</dbReference>
<evidence type="ECO:0000259" key="12">
    <source>
        <dbReference type="Pfam" id="PF08264"/>
    </source>
</evidence>
<evidence type="ECO:0000256" key="2">
    <source>
        <dbReference type="ARBA" id="ARBA00013164"/>
    </source>
</evidence>
<dbReference type="GO" id="GO:0006429">
    <property type="term" value="P:leucyl-tRNA aminoacylation"/>
    <property type="evidence" value="ECO:0007669"/>
    <property type="project" value="InterPro"/>
</dbReference>
<dbReference type="PANTHER" id="PTHR45794">
    <property type="entry name" value="LEUCYL-TRNA SYNTHETASE"/>
    <property type="match status" value="1"/>
</dbReference>
<evidence type="ECO:0000256" key="8">
    <source>
        <dbReference type="ARBA" id="ARBA00030520"/>
    </source>
</evidence>
<dbReference type="InterPro" id="IPR014729">
    <property type="entry name" value="Rossmann-like_a/b/a_fold"/>
</dbReference>
<reference evidence="13" key="1">
    <citation type="submission" date="2021-01" db="EMBL/GenBank/DDBJ databases">
        <authorList>
            <person name="Corre E."/>
            <person name="Pelletier E."/>
            <person name="Niang G."/>
            <person name="Scheremetjew M."/>
            <person name="Finn R."/>
            <person name="Kale V."/>
            <person name="Holt S."/>
            <person name="Cochrane G."/>
            <person name="Meng A."/>
            <person name="Brown T."/>
            <person name="Cohen L."/>
        </authorList>
    </citation>
    <scope>NUCLEOTIDE SEQUENCE</scope>
    <source>
        <strain evidence="13">GSO104</strain>
    </source>
</reference>
<dbReference type="EMBL" id="HBNS01003253">
    <property type="protein sequence ID" value="CAE4583249.1"/>
    <property type="molecule type" value="Transcribed_RNA"/>
</dbReference>
<dbReference type="SUPFAM" id="SSF52374">
    <property type="entry name" value="Nucleotidylyl transferase"/>
    <property type="match status" value="1"/>
</dbReference>
<organism evidence="13">
    <name type="scientific">Ditylum brightwellii</name>
    <dbReference type="NCBI Taxonomy" id="49249"/>
    <lineage>
        <taxon>Eukaryota</taxon>
        <taxon>Sar</taxon>
        <taxon>Stramenopiles</taxon>
        <taxon>Ochrophyta</taxon>
        <taxon>Bacillariophyta</taxon>
        <taxon>Mediophyceae</taxon>
        <taxon>Lithodesmiophycidae</taxon>
        <taxon>Lithodesmiales</taxon>
        <taxon>Lithodesmiaceae</taxon>
        <taxon>Ditylum</taxon>
    </lineage>
</organism>
<dbReference type="Gene3D" id="3.90.740.10">
    <property type="entry name" value="Valyl/Leucyl/Isoleucyl-tRNA synthetase, editing domain"/>
    <property type="match status" value="1"/>
</dbReference>
<dbReference type="Gene3D" id="3.40.50.620">
    <property type="entry name" value="HUPs"/>
    <property type="match status" value="1"/>
</dbReference>
<evidence type="ECO:0000256" key="4">
    <source>
        <dbReference type="ARBA" id="ARBA00022741"/>
    </source>
</evidence>
<dbReference type="PANTHER" id="PTHR45794:SF1">
    <property type="entry name" value="LEUCINE--TRNA LIGASE, CYTOPLASMIC"/>
    <property type="match status" value="1"/>
</dbReference>
<dbReference type="PROSITE" id="PS00178">
    <property type="entry name" value="AA_TRNA_LIGASE_I"/>
    <property type="match status" value="1"/>
</dbReference>
<keyword evidence="5 9" id="KW-0067">ATP-binding</keyword>
<dbReference type="AlphaFoldDB" id="A0A7S4QHX9"/>
<dbReference type="InterPro" id="IPR013155">
    <property type="entry name" value="M/V/L/I-tRNA-synth_anticd-bd"/>
</dbReference>
<dbReference type="InterPro" id="IPR009008">
    <property type="entry name" value="Val/Leu/Ile-tRNA-synth_edit"/>
</dbReference>
<dbReference type="InterPro" id="IPR009080">
    <property type="entry name" value="tRNAsynth_Ia_anticodon-bd"/>
</dbReference>
<evidence type="ECO:0000256" key="9">
    <source>
        <dbReference type="RuleBase" id="RU363035"/>
    </source>
</evidence>
<feature type="domain" description="Aminoacyl-tRNA synthetase class Ia" evidence="11">
    <location>
        <begin position="213"/>
        <end position="799"/>
    </location>
</feature>
<evidence type="ECO:0000256" key="6">
    <source>
        <dbReference type="ARBA" id="ARBA00022917"/>
    </source>
</evidence>
<evidence type="ECO:0000313" key="13">
    <source>
        <dbReference type="EMBL" id="CAE4583249.1"/>
    </source>
</evidence>
<dbReference type="InterPro" id="IPR002300">
    <property type="entry name" value="aa-tRNA-synth_Ia"/>
</dbReference>
<dbReference type="Pfam" id="PF08264">
    <property type="entry name" value="Anticodon_1"/>
    <property type="match status" value="1"/>
</dbReference>
<evidence type="ECO:0000256" key="3">
    <source>
        <dbReference type="ARBA" id="ARBA00022598"/>
    </source>
</evidence>
<protein>
    <recommendedName>
        <fullName evidence="2">leucine--tRNA ligase</fullName>
        <ecNumber evidence="2">6.1.1.4</ecNumber>
    </recommendedName>
    <alternativeName>
        <fullName evidence="8">Leucyl-tRNA synthetase</fullName>
    </alternativeName>
</protein>
<dbReference type="GO" id="GO:0002161">
    <property type="term" value="F:aminoacyl-tRNA deacylase activity"/>
    <property type="evidence" value="ECO:0007669"/>
    <property type="project" value="InterPro"/>
</dbReference>
<comment type="similarity">
    <text evidence="1 9">Belongs to the class-I aminoacyl-tRNA synthetase family.</text>
</comment>
<feature type="region of interest" description="Disordered" evidence="10">
    <location>
        <begin position="1"/>
        <end position="29"/>
    </location>
</feature>
<dbReference type="InterPro" id="IPR004493">
    <property type="entry name" value="Leu-tRNA-synth_Ia_arc/euk"/>
</dbReference>
<feature type="domain" description="Methionyl/Valyl/Leucyl/Isoleucyl-tRNA synthetase anticodon-binding" evidence="12">
    <location>
        <begin position="839"/>
        <end position="966"/>
    </location>
</feature>
<dbReference type="NCBIfam" id="TIGR00395">
    <property type="entry name" value="leuS_arch"/>
    <property type="match status" value="1"/>
</dbReference>
<dbReference type="GO" id="GO:0005524">
    <property type="term" value="F:ATP binding"/>
    <property type="evidence" value="ECO:0007669"/>
    <property type="project" value="UniProtKB-KW"/>
</dbReference>
<keyword evidence="4 9" id="KW-0547">Nucleotide-binding</keyword>
<proteinExistence type="inferred from homology"/>
<evidence type="ECO:0000256" key="5">
    <source>
        <dbReference type="ARBA" id="ARBA00022840"/>
    </source>
</evidence>
<dbReference type="InterPro" id="IPR001412">
    <property type="entry name" value="aa-tRNA-synth_I_CS"/>
</dbReference>
<evidence type="ECO:0000256" key="10">
    <source>
        <dbReference type="SAM" id="MobiDB-lite"/>
    </source>
</evidence>
<name>A0A7S4QHX9_9STRA</name>
<dbReference type="SUPFAM" id="SSF50677">
    <property type="entry name" value="ValRS/IleRS/LeuRS editing domain"/>
    <property type="match status" value="1"/>
</dbReference>
<evidence type="ECO:0000256" key="1">
    <source>
        <dbReference type="ARBA" id="ARBA00005594"/>
    </source>
</evidence>
<gene>
    <name evidence="13" type="ORF">DBRI00130_LOCUS2636</name>
</gene>
<dbReference type="EC" id="6.1.1.4" evidence="2"/>
<dbReference type="Pfam" id="PF00133">
    <property type="entry name" value="tRNA-synt_1"/>
    <property type="match status" value="2"/>
</dbReference>
<sequence length="1105" mass="124679">MATPPAKEMSKLSVSDDAPAPAKKTAKRDALRENELVVQNMWEKERAFEANAQDDGKEKFIVTFPYPYSNGHLHIGHAFSLTKAVFRAQFERHMGKNVLFPFAFHCTGMPIQAAANKLKTEIEQFGCPPEFPEDDPEERKRMEAELEAQAKAKAANAAPEKKAKGGKTKLVAKSGTGIVRQWNILAKMVPVEEIPQFVDPIHWLMYFPPIGVTHMKNFGAGVDWRRSFITTNINPYYDAFIRWQFNVLRSKGKVLFGKRNNVFSLVDGQVCADHDRSEGEGVGPQEYVLIKLKVLDPDHGQSRHDKIKNLMAANSDRGVFLVPATLRPETMYGQTNCFVLPTGEYGAYLIDATNEIFIMSARSARGLSCQVYEKNQYFTSEFGKITCLETFTGDELLGLPLKAPNAKYDKVYTLPLLTISMGKGTGVVTSVPSDAPDDYIALKALKDKPDFAAKYGITPDMVDPFEVVPIINIPGYGDQSAVFMCEKLKIKSPNDKAKLAEAKDETYLKGFTSGIMTVGPHKDMKVSDAKPLIKEEMIANGDAHLYFEPEKRVMSRTNDECVVASTDQWYLAYGEETWQDAVRKHVLNPDTFDAYDPQSLGKYDYTIGWLKEWACTRQFGLGTFLPWDSQWVIESLSDSTIYMAYYTIAHVLQGEDNLNGASGKSPGKVNPEDLTDEVFDYIYRNGPLPENTNIDEGALNKMQSEFRYWYPMDLRVSAKDLIPNHLTMALYNHAAIWDDEPELWPRGYYTNGHVLVDAEKMSKSKGNFLMMDETVNEFTVDATRFACADAGDSLDDANFSRETAVAAIMSLSNEESWIRETLAEGADQLRSSGDLNFMDQVLQNETNRLVNATADCFATMRFRDGLQKGWFEMIIARNEYRSWCQDLGITMHEGVLRKWVESLVVAICPVCPHWSENMWKHLGKEGMIVKAPWPTTDEEDKLLTRQAKFLRDALKNFRAQKGKAKKGWKTASILVSDDYPQWKVDILLWMHDQYDANAGCFPKDFMGSLKKWSSTNITDKKFIKLSMQFASWMKKEVEDVGSMAMEIKLPFDQKAIIVDFEGVIKSQLDLSEVEIISLESDAAGSSVPDKISSNVSPGKPYLWFH</sequence>
<evidence type="ECO:0000259" key="11">
    <source>
        <dbReference type="Pfam" id="PF00133"/>
    </source>
</evidence>
<accession>A0A7S4QHX9</accession>
<keyword evidence="6 9" id="KW-0648">Protein biosynthesis</keyword>
<evidence type="ECO:0000256" key="7">
    <source>
        <dbReference type="ARBA" id="ARBA00023146"/>
    </source>
</evidence>
<dbReference type="Gene3D" id="1.10.730.10">
    <property type="entry name" value="Isoleucyl-tRNA Synthetase, Domain 1"/>
    <property type="match status" value="1"/>
</dbReference>
<keyword evidence="3 9" id="KW-0436">Ligase</keyword>
<feature type="domain" description="Aminoacyl-tRNA synthetase class Ia" evidence="11">
    <location>
        <begin position="39"/>
        <end position="117"/>
    </location>
</feature>
<dbReference type="SUPFAM" id="SSF47323">
    <property type="entry name" value="Anticodon-binding domain of a subclass of class I aminoacyl-tRNA synthetases"/>
    <property type="match status" value="1"/>
</dbReference>
<keyword evidence="7 9" id="KW-0030">Aminoacyl-tRNA synthetase</keyword>
<dbReference type="GO" id="GO:0004823">
    <property type="term" value="F:leucine-tRNA ligase activity"/>
    <property type="evidence" value="ECO:0007669"/>
    <property type="project" value="UniProtKB-EC"/>
</dbReference>